<organism evidence="20 21">
    <name type="scientific">Apatococcus fuscideae</name>
    <dbReference type="NCBI Taxonomy" id="2026836"/>
    <lineage>
        <taxon>Eukaryota</taxon>
        <taxon>Viridiplantae</taxon>
        <taxon>Chlorophyta</taxon>
        <taxon>core chlorophytes</taxon>
        <taxon>Trebouxiophyceae</taxon>
        <taxon>Chlorellales</taxon>
        <taxon>Chlorellaceae</taxon>
        <taxon>Apatococcus</taxon>
    </lineage>
</organism>
<comment type="subcellular location">
    <subcellularLocation>
        <location evidence="17">Cytoplasm</location>
    </subcellularLocation>
</comment>
<sequence>MDWSASGSTLISSSYLEQGQQALQRRRKLFRSLLSERRLPTRGWDDHSIELFLQEVAAMDSNNFLDNIGVGEREARVASGLVAHRHYGLAHGIGRSGDIAAEQPKAAGSSLLAKLTNLLTKDALRLAGFGDLGTVSVIPVATGMAITLTILALKSSRPSGAEYVLWPRVDQKTCLKSLVLAGVKVVPMPMMHIGDQLCTDTSGLESKIAELGSANVLGIVSTTSCFAPRAADDVVAVAKLCAKQDIGHIINNAYGVQAQQLTRSITAAWRRGRVDAVIQSTDKNFMVPVGGAVICAGSKHDKLEREELLPRMQAALASFAQAHDPNAPPGKKPSITFLGSKLFSKCVSGTRVIARGKAHTVAGYSFQGYGSHCDDFGSEYLTAAAALGTTMNEVHEFLHRLGICMKQYAKHAGE</sequence>
<proteinExistence type="inferred from homology"/>
<dbReference type="EMBL" id="JALJOV010000303">
    <property type="protein sequence ID" value="KAK9864907.1"/>
    <property type="molecule type" value="Genomic_DNA"/>
</dbReference>
<evidence type="ECO:0000313" key="21">
    <source>
        <dbReference type="Proteomes" id="UP001485043"/>
    </source>
</evidence>
<comment type="similarity">
    <text evidence="4 17">Belongs to the SepSecS family.</text>
</comment>
<dbReference type="InterPro" id="IPR019872">
    <property type="entry name" value="Sec-tRNA_Se_transferase"/>
</dbReference>
<dbReference type="GO" id="GO:0005737">
    <property type="term" value="C:cytoplasm"/>
    <property type="evidence" value="ECO:0007669"/>
    <property type="project" value="UniProtKB-SubCell"/>
</dbReference>
<evidence type="ECO:0000256" key="15">
    <source>
        <dbReference type="ARBA" id="ARBA00032693"/>
    </source>
</evidence>
<dbReference type="InterPro" id="IPR015424">
    <property type="entry name" value="PyrdxlP-dep_Trfase"/>
</dbReference>
<keyword evidence="21" id="KW-1185">Reference proteome</keyword>
<feature type="binding site" evidence="18">
    <location>
        <position position="73"/>
    </location>
    <ligand>
        <name>pyridoxal 5'-phosphate</name>
        <dbReference type="ChEBI" id="CHEBI:597326"/>
    </ligand>
</feature>
<dbReference type="GO" id="GO:0000049">
    <property type="term" value="F:tRNA binding"/>
    <property type="evidence" value="ECO:0007669"/>
    <property type="project" value="UniProtKB-UniRule"/>
</dbReference>
<dbReference type="Gene3D" id="3.40.640.10">
    <property type="entry name" value="Type I PLP-dependent aspartate aminotransferase-like (Major domain)"/>
    <property type="match status" value="1"/>
</dbReference>
<evidence type="ECO:0000256" key="12">
    <source>
        <dbReference type="ARBA" id="ARBA00023266"/>
    </source>
</evidence>
<keyword evidence="11 17" id="KW-0648">Protein biosynthesis</keyword>
<dbReference type="GO" id="GO:0098621">
    <property type="term" value="F:O-phosphoseryl-tRNA(Sec) selenium transferase activity"/>
    <property type="evidence" value="ECO:0007669"/>
    <property type="project" value="UniProtKB-EC"/>
</dbReference>
<feature type="binding site" evidence="18">
    <location>
        <position position="345"/>
    </location>
    <ligand>
        <name>tRNA</name>
        <dbReference type="ChEBI" id="CHEBI:17843"/>
    </ligand>
</feature>
<keyword evidence="17" id="KW-0963">Cytoplasm</keyword>
<evidence type="ECO:0000256" key="16">
    <source>
        <dbReference type="ARBA" id="ARBA00048808"/>
    </source>
</evidence>
<feature type="binding site" evidence="18">
    <location>
        <position position="103"/>
    </location>
    <ligand>
        <name>substrate</name>
    </ligand>
</feature>
<evidence type="ECO:0000256" key="17">
    <source>
        <dbReference type="PIRNR" id="PIRNR017689"/>
    </source>
</evidence>
<evidence type="ECO:0000256" key="7">
    <source>
        <dbReference type="ARBA" id="ARBA00022555"/>
    </source>
</evidence>
<dbReference type="InterPro" id="IPR008829">
    <property type="entry name" value="SepSecS/SepCysS"/>
</dbReference>
<dbReference type="SUPFAM" id="SSF53383">
    <property type="entry name" value="PLP-dependent transferases"/>
    <property type="match status" value="1"/>
</dbReference>
<dbReference type="GO" id="GO:0001717">
    <property type="term" value="P:conversion of seryl-tRNAsec to selenocys-tRNAsec"/>
    <property type="evidence" value="ECO:0007669"/>
    <property type="project" value="UniProtKB-UniRule"/>
</dbReference>
<evidence type="ECO:0000256" key="18">
    <source>
        <dbReference type="PIRSR" id="PIRSR017689-1"/>
    </source>
</evidence>
<evidence type="ECO:0000256" key="13">
    <source>
        <dbReference type="ARBA" id="ARBA00030669"/>
    </source>
</evidence>
<keyword evidence="10 17" id="KW-0663">Pyridoxal phosphate</keyword>
<keyword evidence="12 17" id="KW-0711">Selenium</keyword>
<feature type="binding site" evidence="18">
    <location>
        <position position="96"/>
    </location>
    <ligand>
        <name>substrate</name>
    </ligand>
</feature>
<dbReference type="Pfam" id="PF05889">
    <property type="entry name" value="SepSecS"/>
    <property type="match status" value="2"/>
</dbReference>
<dbReference type="PIRSF" id="PIRSF017689">
    <property type="entry name" value="SepSecS"/>
    <property type="match status" value="1"/>
</dbReference>
<keyword evidence="8 17" id="KW-0808">Transferase</keyword>
<evidence type="ECO:0000256" key="3">
    <source>
        <dbReference type="ARBA" id="ARBA00004822"/>
    </source>
</evidence>
<feature type="binding site" evidence="18">
    <location>
        <position position="95"/>
    </location>
    <ligand>
        <name>substrate</name>
    </ligand>
</feature>
<evidence type="ECO:0000256" key="8">
    <source>
        <dbReference type="ARBA" id="ARBA00022679"/>
    </source>
</evidence>
<feature type="binding site" evidence="18">
    <location>
        <position position="270"/>
    </location>
    <ligand>
        <name>tRNA</name>
        <dbReference type="ChEBI" id="CHEBI:17843"/>
    </ligand>
</feature>
<evidence type="ECO:0000256" key="19">
    <source>
        <dbReference type="PIRSR" id="PIRSR017689-50"/>
    </source>
</evidence>
<dbReference type="AlphaFoldDB" id="A0AAW1T794"/>
<evidence type="ECO:0000256" key="11">
    <source>
        <dbReference type="ARBA" id="ARBA00022917"/>
    </source>
</evidence>
<dbReference type="GO" id="GO:0001514">
    <property type="term" value="P:selenocysteine incorporation"/>
    <property type="evidence" value="ECO:0007669"/>
    <property type="project" value="TreeGrafter"/>
</dbReference>
<dbReference type="PANTHER" id="PTHR12944">
    <property type="entry name" value="SOLUBLE LIVER ANTIGEN/LIVER PANCREAS ANTIGEN"/>
    <property type="match status" value="1"/>
</dbReference>
<keyword evidence="9 17" id="KW-0694">RNA-binding</keyword>
<keyword evidence="7 17" id="KW-0820">tRNA-binding</keyword>
<dbReference type="NCBIfam" id="TIGR03531">
    <property type="entry name" value="selenium_SpcS"/>
    <property type="match status" value="1"/>
</dbReference>
<protein>
    <recommendedName>
        <fullName evidence="6 17">O-phosphoseryl-tRNA(Sec) selenium transferase</fullName>
        <ecNumber evidence="5 17">2.9.1.2</ecNumber>
    </recommendedName>
    <alternativeName>
        <fullName evidence="13 17">Selenocysteine synthase</fullName>
    </alternativeName>
    <alternativeName>
        <fullName evidence="14 17">Selenocysteinyl-tRNA(Sec) synthase</fullName>
    </alternativeName>
    <alternativeName>
        <fullName evidence="15 17">Sep-tRNA:Sec-tRNA synthase</fullName>
    </alternativeName>
</protein>
<comment type="catalytic activity">
    <reaction evidence="16 17">
        <text>O-phospho-L-seryl-tRNA(Sec) + selenophosphate + H2O = L-selenocysteinyl-tRNA(Sec) + 2 phosphate</text>
        <dbReference type="Rhea" id="RHEA:25041"/>
        <dbReference type="Rhea" id="RHEA-COMP:9743"/>
        <dbReference type="Rhea" id="RHEA-COMP:9947"/>
        <dbReference type="ChEBI" id="CHEBI:15377"/>
        <dbReference type="ChEBI" id="CHEBI:16144"/>
        <dbReference type="ChEBI" id="CHEBI:43474"/>
        <dbReference type="ChEBI" id="CHEBI:78551"/>
        <dbReference type="ChEBI" id="CHEBI:78573"/>
        <dbReference type="EC" id="2.9.1.2"/>
    </reaction>
</comment>
<evidence type="ECO:0000256" key="1">
    <source>
        <dbReference type="ARBA" id="ARBA00001933"/>
    </source>
</evidence>
<dbReference type="Gene3D" id="3.90.1150.10">
    <property type="entry name" value="Aspartate Aminotransferase, domain 1"/>
    <property type="match status" value="1"/>
</dbReference>
<dbReference type="PANTHER" id="PTHR12944:SF2">
    <property type="entry name" value="O-PHOSPHOSERYL-TRNA(SEC) SELENIUM TRANSFERASE"/>
    <property type="match status" value="1"/>
</dbReference>
<feature type="modified residue" description="N6-(pyridoxal phosphate)lysine" evidence="19">
    <location>
        <position position="283"/>
    </location>
</feature>
<evidence type="ECO:0000313" key="20">
    <source>
        <dbReference type="EMBL" id="KAK9864907.1"/>
    </source>
</evidence>
<comment type="cofactor">
    <cofactor evidence="1 17">
        <name>pyridoxal 5'-phosphate</name>
        <dbReference type="ChEBI" id="CHEBI:597326"/>
    </cofactor>
</comment>
<evidence type="ECO:0000256" key="10">
    <source>
        <dbReference type="ARBA" id="ARBA00022898"/>
    </source>
</evidence>
<feature type="binding site" evidence="18">
    <location>
        <position position="410"/>
    </location>
    <ligand>
        <name>tRNA</name>
        <dbReference type="ChEBI" id="CHEBI:17843"/>
    </ligand>
</feature>
<evidence type="ECO:0000256" key="14">
    <source>
        <dbReference type="ARBA" id="ARBA00032048"/>
    </source>
</evidence>
<evidence type="ECO:0000256" key="4">
    <source>
        <dbReference type="ARBA" id="ARBA00007037"/>
    </source>
</evidence>
<name>A0AAW1T794_9CHLO</name>
<dbReference type="Proteomes" id="UP001485043">
    <property type="component" value="Unassembled WGS sequence"/>
</dbReference>
<comment type="pathway">
    <text evidence="3 17">Aminoacyl-tRNA biosynthesis; selenocysteinyl-tRNA(Sec) biosynthesis; selenocysteinyl-tRNA(Sec) from L-seryl-tRNA(Sec) (archaeal/eukaryal route): step 2/2.</text>
</comment>
<gene>
    <name evidence="20" type="ORF">WJX84_000598</name>
</gene>
<evidence type="ECO:0000256" key="6">
    <source>
        <dbReference type="ARBA" id="ARBA00021963"/>
    </source>
</evidence>
<accession>A0AAW1T794</accession>
<feature type="site" description="May act as a substrate filter by repelling compounds with a negatively charged alpha-carboxylate" evidence="19">
    <location>
        <position position="72"/>
    </location>
</feature>
<dbReference type="InterPro" id="IPR015421">
    <property type="entry name" value="PyrdxlP-dep_Trfase_major"/>
</dbReference>
<evidence type="ECO:0000256" key="5">
    <source>
        <dbReference type="ARBA" id="ARBA00012464"/>
    </source>
</evidence>
<reference evidence="20 21" key="1">
    <citation type="journal article" date="2024" name="Nat. Commun.">
        <title>Phylogenomics reveals the evolutionary origins of lichenization in chlorophyte algae.</title>
        <authorList>
            <person name="Puginier C."/>
            <person name="Libourel C."/>
            <person name="Otte J."/>
            <person name="Skaloud P."/>
            <person name="Haon M."/>
            <person name="Grisel S."/>
            <person name="Petersen M."/>
            <person name="Berrin J.G."/>
            <person name="Delaux P.M."/>
            <person name="Dal Grande F."/>
            <person name="Keller J."/>
        </authorList>
    </citation>
    <scope>NUCLEOTIDE SEQUENCE [LARGE SCALE GENOMIC DNA]</scope>
    <source>
        <strain evidence="20 21">SAG 2523</strain>
    </source>
</reference>
<comment type="caution">
    <text evidence="20">The sequence shown here is derived from an EMBL/GenBank/DDBJ whole genome shotgun (WGS) entry which is preliminary data.</text>
</comment>
<evidence type="ECO:0000256" key="9">
    <source>
        <dbReference type="ARBA" id="ARBA00022884"/>
    </source>
</evidence>
<comment type="function">
    <text evidence="2 17">Converts O-phosphoseryl-tRNA(Sec) to selenocysteinyl-tRNA(Sec) required for selenoprotein biosynthesis.</text>
</comment>
<evidence type="ECO:0000256" key="2">
    <source>
        <dbReference type="ARBA" id="ARBA00002552"/>
    </source>
</evidence>
<dbReference type="InterPro" id="IPR015422">
    <property type="entry name" value="PyrdxlP-dep_Trfase_small"/>
</dbReference>
<dbReference type="EC" id="2.9.1.2" evidence="5 17"/>